<keyword evidence="1 4" id="KW-0853">WD repeat</keyword>
<dbReference type="SMART" id="SM00320">
    <property type="entry name" value="WD40"/>
    <property type="match status" value="5"/>
</dbReference>
<dbReference type="SUPFAM" id="SSF50978">
    <property type="entry name" value="WD40 repeat-like"/>
    <property type="match status" value="1"/>
</dbReference>
<feature type="repeat" description="WD" evidence="4">
    <location>
        <begin position="32"/>
        <end position="64"/>
    </location>
</feature>
<evidence type="ECO:0000313" key="6">
    <source>
        <dbReference type="Proteomes" id="UP001239213"/>
    </source>
</evidence>
<dbReference type="PROSITE" id="PS50294">
    <property type="entry name" value="WD_REPEATS_REGION"/>
    <property type="match status" value="3"/>
</dbReference>
<dbReference type="PROSITE" id="PS50082">
    <property type="entry name" value="WD_REPEATS_2"/>
    <property type="match status" value="3"/>
</dbReference>
<dbReference type="PANTHER" id="PTHR22839:SF0">
    <property type="entry name" value="THO COMPLEX SUBUNIT 3"/>
    <property type="match status" value="1"/>
</dbReference>
<dbReference type="GO" id="GO:0006406">
    <property type="term" value="P:mRNA export from nucleus"/>
    <property type="evidence" value="ECO:0007669"/>
    <property type="project" value="InterPro"/>
</dbReference>
<dbReference type="EMBL" id="MPDP01000280">
    <property type="protein sequence ID" value="KAK1457963.1"/>
    <property type="molecule type" value="Genomic_DNA"/>
</dbReference>
<name>A0AAI9UGF0_9PEZI</name>
<comment type="similarity">
    <text evidence="3">Belongs to the THOC3 family.</text>
</comment>
<feature type="repeat" description="WD" evidence="4">
    <location>
        <begin position="76"/>
        <end position="118"/>
    </location>
</feature>
<keyword evidence="2" id="KW-0677">Repeat</keyword>
<accession>A0AAI9UGF0</accession>
<sequence>MVPPRTRLSLSKERFPAFLTNLKSQPYHDPSSSSRGHTLRSIAWNPLGTLVATGSSDKTLRVWNPEKPNVRFSTELKGHSAAIEKVAFNPVKDAELCSVSNDGVVKFWDVRSKTCINEIRGLGDAFTLVWAPDGQSLVVGNKTDNIFVLSPTQSAPISSHQQPSQTNQIAFDWAGDTIFLTTGEGRTRILTYPDFKPAFQFKHGDESKEFTLNGHTSSCLTAELQPTGRYLATGGSDSIISLWDMTDWICQRTITSMIGPVRSISFTFDGNFLVGGSDEGSGLDIRHAESGDHVHTFKTAGPCPVVAWAPTKYCLAYSDLGVLRIVGVDAEKK</sequence>
<organism evidence="5 6">
    <name type="scientific">Colletotrichum cuscutae</name>
    <dbReference type="NCBI Taxonomy" id="1209917"/>
    <lineage>
        <taxon>Eukaryota</taxon>
        <taxon>Fungi</taxon>
        <taxon>Dikarya</taxon>
        <taxon>Ascomycota</taxon>
        <taxon>Pezizomycotina</taxon>
        <taxon>Sordariomycetes</taxon>
        <taxon>Hypocreomycetidae</taxon>
        <taxon>Glomerellales</taxon>
        <taxon>Glomerellaceae</taxon>
        <taxon>Colletotrichum</taxon>
        <taxon>Colletotrichum acutatum species complex</taxon>
    </lineage>
</organism>
<dbReference type="InterPro" id="IPR019775">
    <property type="entry name" value="WD40_repeat_CS"/>
</dbReference>
<dbReference type="PRINTS" id="PR00320">
    <property type="entry name" value="GPROTEINBRPT"/>
</dbReference>
<dbReference type="GO" id="GO:0000445">
    <property type="term" value="C:THO complex part of transcription export complex"/>
    <property type="evidence" value="ECO:0007669"/>
    <property type="project" value="TreeGrafter"/>
</dbReference>
<evidence type="ECO:0000313" key="5">
    <source>
        <dbReference type="EMBL" id="KAK1457963.1"/>
    </source>
</evidence>
<keyword evidence="6" id="KW-1185">Reference proteome</keyword>
<evidence type="ECO:0000256" key="4">
    <source>
        <dbReference type="PROSITE-ProRule" id="PRU00221"/>
    </source>
</evidence>
<evidence type="ECO:0000256" key="3">
    <source>
        <dbReference type="ARBA" id="ARBA00046343"/>
    </source>
</evidence>
<gene>
    <name evidence="5" type="ORF">CCUS01_09612</name>
</gene>
<dbReference type="Gene3D" id="2.130.10.10">
    <property type="entry name" value="YVTN repeat-like/Quinoprotein amine dehydrogenase"/>
    <property type="match status" value="2"/>
</dbReference>
<proteinExistence type="inferred from homology"/>
<dbReference type="PANTHER" id="PTHR22839">
    <property type="entry name" value="THO COMPLEX SUBUNIT 3 THO3"/>
    <property type="match status" value="1"/>
</dbReference>
<dbReference type="InterPro" id="IPR015943">
    <property type="entry name" value="WD40/YVTN_repeat-like_dom_sf"/>
</dbReference>
<dbReference type="InterPro" id="IPR001680">
    <property type="entry name" value="WD40_rpt"/>
</dbReference>
<dbReference type="InterPro" id="IPR040132">
    <property type="entry name" value="Tex1/THOC3"/>
</dbReference>
<dbReference type="InterPro" id="IPR036322">
    <property type="entry name" value="WD40_repeat_dom_sf"/>
</dbReference>
<dbReference type="FunFam" id="2.130.10.10:FF:000870">
    <property type="entry name" value="WD repeat-containing protein"/>
    <property type="match status" value="1"/>
</dbReference>
<reference evidence="5" key="1">
    <citation type="submission" date="2016-11" db="EMBL/GenBank/DDBJ databases">
        <title>The genome sequence of Colletotrichum cuscutae.</title>
        <authorList>
            <person name="Baroncelli R."/>
        </authorList>
    </citation>
    <scope>NUCLEOTIDE SEQUENCE</scope>
    <source>
        <strain evidence="5">IMI 304802</strain>
    </source>
</reference>
<dbReference type="InterPro" id="IPR020472">
    <property type="entry name" value="WD40_PAC1"/>
</dbReference>
<dbReference type="Pfam" id="PF00400">
    <property type="entry name" value="WD40"/>
    <property type="match status" value="4"/>
</dbReference>
<comment type="caution">
    <text evidence="5">The sequence shown here is derived from an EMBL/GenBank/DDBJ whole genome shotgun (WGS) entry which is preliminary data.</text>
</comment>
<protein>
    <submittedName>
        <fullName evidence="5">WD domain-containing protein</fullName>
    </submittedName>
</protein>
<dbReference type="Proteomes" id="UP001239213">
    <property type="component" value="Unassembled WGS sequence"/>
</dbReference>
<dbReference type="AlphaFoldDB" id="A0AAI9UGF0"/>
<evidence type="ECO:0000256" key="2">
    <source>
        <dbReference type="ARBA" id="ARBA00022737"/>
    </source>
</evidence>
<feature type="repeat" description="WD" evidence="4">
    <location>
        <begin position="212"/>
        <end position="245"/>
    </location>
</feature>
<evidence type="ECO:0000256" key="1">
    <source>
        <dbReference type="ARBA" id="ARBA00022574"/>
    </source>
</evidence>
<dbReference type="PROSITE" id="PS00678">
    <property type="entry name" value="WD_REPEATS_1"/>
    <property type="match status" value="2"/>
</dbReference>